<dbReference type="EMBL" id="BNDV01000010">
    <property type="protein sequence ID" value="GHI15503.1"/>
    <property type="molecule type" value="Genomic_DNA"/>
</dbReference>
<dbReference type="Proteomes" id="UP000660554">
    <property type="component" value="Unassembled WGS sequence"/>
</dbReference>
<dbReference type="CDD" id="cd04683">
    <property type="entry name" value="NUDIX_Hydrolase"/>
    <property type="match status" value="1"/>
</dbReference>
<sequence>MTPSRSHIRGDAAAHIVGVHLYLERDGKVLLGLRHPDCAYAGSTHHFLAGHCEQESAVSCLVREAQEEAGLVLDPADVDLVHLVHVVDRPGGQPRMQLVFRARRWLGEPQLREPDRCVSWDWWPLDALPEPIVPYTRVAVEGIRAGRPYTELGWSRPGSAR</sequence>
<comment type="caution">
    <text evidence="2">The sequence shown here is derived from an EMBL/GenBank/DDBJ whole genome shotgun (WGS) entry which is preliminary data.</text>
</comment>
<name>A0ABQ3NRW7_STRVG</name>
<dbReference type="Pfam" id="PF00293">
    <property type="entry name" value="NUDIX"/>
    <property type="match status" value="1"/>
</dbReference>
<reference evidence="3" key="1">
    <citation type="submission" date="2020-09" db="EMBL/GenBank/DDBJ databases">
        <title>Whole genome shotgun sequence of Streptomyces cinnamonensis NBRC 15873.</title>
        <authorList>
            <person name="Komaki H."/>
            <person name="Tamura T."/>
        </authorList>
    </citation>
    <scope>NUCLEOTIDE SEQUENCE [LARGE SCALE GENOMIC DNA]</scope>
    <source>
        <strain evidence="3">NBRC 15873</strain>
    </source>
</reference>
<proteinExistence type="predicted"/>
<dbReference type="PANTHER" id="PTHR16099:SF5">
    <property type="entry name" value="NUCLEOTIDE TRIPHOSPHATE DIPHOSPHATASE NUDT15"/>
    <property type="match status" value="1"/>
</dbReference>
<dbReference type="PANTHER" id="PTHR16099">
    <property type="entry name" value="8-OXO-DGTP DIPHOSPHATES NUDT15"/>
    <property type="match status" value="1"/>
</dbReference>
<organism evidence="2 3">
    <name type="scientific">Streptomyces virginiae</name>
    <name type="common">Streptomyces cinnamonensis</name>
    <dbReference type="NCBI Taxonomy" id="1961"/>
    <lineage>
        <taxon>Bacteria</taxon>
        <taxon>Bacillati</taxon>
        <taxon>Actinomycetota</taxon>
        <taxon>Actinomycetes</taxon>
        <taxon>Kitasatosporales</taxon>
        <taxon>Streptomycetaceae</taxon>
        <taxon>Streptomyces</taxon>
    </lineage>
</organism>
<dbReference type="SUPFAM" id="SSF55811">
    <property type="entry name" value="Nudix"/>
    <property type="match status" value="1"/>
</dbReference>
<dbReference type="RefSeq" id="WP_246555971.1">
    <property type="nucleotide sequence ID" value="NZ_BMRU01000087.1"/>
</dbReference>
<protein>
    <recommendedName>
        <fullName evidence="1">Nudix hydrolase domain-containing protein</fullName>
    </recommendedName>
</protein>
<dbReference type="GeneID" id="86959330"/>
<dbReference type="InterPro" id="IPR015797">
    <property type="entry name" value="NUDIX_hydrolase-like_dom_sf"/>
</dbReference>
<feature type="domain" description="Nudix hydrolase" evidence="1">
    <location>
        <begin position="14"/>
        <end position="145"/>
    </location>
</feature>
<evidence type="ECO:0000313" key="2">
    <source>
        <dbReference type="EMBL" id="GHI15503.1"/>
    </source>
</evidence>
<accession>A0ABQ3NRW7</accession>
<evidence type="ECO:0000313" key="3">
    <source>
        <dbReference type="Proteomes" id="UP000660554"/>
    </source>
</evidence>
<keyword evidence="3" id="KW-1185">Reference proteome</keyword>
<dbReference type="PROSITE" id="PS51462">
    <property type="entry name" value="NUDIX"/>
    <property type="match status" value="1"/>
</dbReference>
<evidence type="ECO:0000259" key="1">
    <source>
        <dbReference type="PROSITE" id="PS51462"/>
    </source>
</evidence>
<gene>
    <name evidence="2" type="ORF">Scinn_49660</name>
</gene>
<dbReference type="Gene3D" id="3.90.79.10">
    <property type="entry name" value="Nucleoside Triphosphate Pyrophosphohydrolase"/>
    <property type="match status" value="1"/>
</dbReference>
<dbReference type="InterPro" id="IPR000086">
    <property type="entry name" value="NUDIX_hydrolase_dom"/>
</dbReference>